<evidence type="ECO:0000313" key="6">
    <source>
        <dbReference type="Proteomes" id="UP000642910"/>
    </source>
</evidence>
<dbReference type="Pfam" id="PF01656">
    <property type="entry name" value="CbiA"/>
    <property type="match status" value="1"/>
</dbReference>
<evidence type="ECO:0000256" key="3">
    <source>
        <dbReference type="SAM" id="MobiDB-lite"/>
    </source>
</evidence>
<dbReference type="InterPro" id="IPR002586">
    <property type="entry name" value="CobQ/CobB/MinD/ParA_Nub-bd_dom"/>
</dbReference>
<dbReference type="SUPFAM" id="SSF52540">
    <property type="entry name" value="P-loop containing nucleoside triphosphate hydrolases"/>
    <property type="match status" value="1"/>
</dbReference>
<dbReference type="PANTHER" id="PTHR43384:SF6">
    <property type="entry name" value="SEPTUM SITE-DETERMINING PROTEIN MIND HOMOLOG, CHLOROPLASTIC"/>
    <property type="match status" value="1"/>
</dbReference>
<dbReference type="EMBL" id="JADPKZ010000028">
    <property type="protein sequence ID" value="MBF8376820.1"/>
    <property type="molecule type" value="Genomic_DNA"/>
</dbReference>
<dbReference type="InterPro" id="IPR027417">
    <property type="entry name" value="P-loop_NTPase"/>
</dbReference>
<sequence length="409" mass="44842">MLALLCASGAEGILEQCDGILDVRVVTAMSELRRYVATGYVEGIVVDARLGVTEAVRQRVPQVPIYEFTPPFDLAAVMRWEEQLRTQRSALLDSSSVPEATVTKTSEPAPSVPTPPASEDPPQPSVQPMAASQVERPVTPTVSEPSVTHYNPVEARRHTTVPVVRRRAVPVLMLDSPKGGAGRSTLGAHTAYYAALKGKRVAVIDLDVNGDIAQKFGFTDAQDVRGWRGGSVDEAVRDGVCLVHESGLHIFPSPQSPEVVLQSPDDAEYLVNLCLEEMDVVLLDMPQGWTPIHQAVLPYTTKVMLVVNPAVDQLARIQEHADKLAFSGLDASVVSAFVNKSKRVRADERAMRQYLTPYTVRAVVPFDPTIDKRGGLNGKRIVQAMKPFWDEVFDFVSPKAKRRWFGVRA</sequence>
<feature type="compositionally biased region" description="Polar residues" evidence="3">
    <location>
        <begin position="91"/>
        <end position="108"/>
    </location>
</feature>
<dbReference type="InterPro" id="IPR050625">
    <property type="entry name" value="ParA/MinD_ATPase"/>
</dbReference>
<evidence type="ECO:0000259" key="4">
    <source>
        <dbReference type="Pfam" id="PF01656"/>
    </source>
</evidence>
<feature type="compositionally biased region" description="Pro residues" evidence="3">
    <location>
        <begin position="110"/>
        <end position="125"/>
    </location>
</feature>
<name>A0ABS0F0M8_9BACL</name>
<feature type="region of interest" description="Disordered" evidence="3">
    <location>
        <begin position="91"/>
        <end position="146"/>
    </location>
</feature>
<accession>A0ABS0F0M8</accession>
<dbReference type="PANTHER" id="PTHR43384">
    <property type="entry name" value="SEPTUM SITE-DETERMINING PROTEIN MIND HOMOLOG, CHLOROPLASTIC-RELATED"/>
    <property type="match status" value="1"/>
</dbReference>
<keyword evidence="1" id="KW-0547">Nucleotide-binding</keyword>
<protein>
    <submittedName>
        <fullName evidence="5">P-loop NTPase</fullName>
    </submittedName>
</protein>
<feature type="domain" description="CobQ/CobB/MinD/ParA nucleotide binding" evidence="4">
    <location>
        <begin position="176"/>
        <end position="372"/>
    </location>
</feature>
<evidence type="ECO:0000256" key="2">
    <source>
        <dbReference type="ARBA" id="ARBA00022840"/>
    </source>
</evidence>
<evidence type="ECO:0000313" key="5">
    <source>
        <dbReference type="EMBL" id="MBF8376820.1"/>
    </source>
</evidence>
<organism evidence="5 6">
    <name type="scientific">Alicyclobacillus mali</name>
    <name type="common">ex Roth et al. 2021</name>
    <dbReference type="NCBI Taxonomy" id="1123961"/>
    <lineage>
        <taxon>Bacteria</taxon>
        <taxon>Bacillati</taxon>
        <taxon>Bacillota</taxon>
        <taxon>Bacilli</taxon>
        <taxon>Bacillales</taxon>
        <taxon>Alicyclobacillaceae</taxon>
        <taxon>Alicyclobacillus</taxon>
    </lineage>
</organism>
<keyword evidence="6" id="KW-1185">Reference proteome</keyword>
<proteinExistence type="predicted"/>
<evidence type="ECO:0000256" key="1">
    <source>
        <dbReference type="ARBA" id="ARBA00022741"/>
    </source>
</evidence>
<reference evidence="5 6" key="1">
    <citation type="submission" date="2020-11" db="EMBL/GenBank/DDBJ databases">
        <title>Genomic insight of Alicyclobacillus mali FL 18 reveals a new arsenic-resistant strain, with potential in environmental biotechnology.</title>
        <authorList>
            <person name="Fiorentino G."/>
            <person name="Gallo G."/>
            <person name="Aulitto M."/>
        </authorList>
    </citation>
    <scope>NUCLEOTIDE SEQUENCE [LARGE SCALE GENOMIC DNA]</scope>
    <source>
        <strain evidence="5 6">FL 18</strain>
    </source>
</reference>
<dbReference type="Proteomes" id="UP000642910">
    <property type="component" value="Unassembled WGS sequence"/>
</dbReference>
<dbReference type="Gene3D" id="3.40.50.300">
    <property type="entry name" value="P-loop containing nucleotide triphosphate hydrolases"/>
    <property type="match status" value="1"/>
</dbReference>
<keyword evidence="2" id="KW-0067">ATP-binding</keyword>
<comment type="caution">
    <text evidence="5">The sequence shown here is derived from an EMBL/GenBank/DDBJ whole genome shotgun (WGS) entry which is preliminary data.</text>
</comment>
<gene>
    <name evidence="5" type="ORF">IW967_02895</name>
</gene>